<evidence type="ECO:0000256" key="2">
    <source>
        <dbReference type="SAM" id="MobiDB-lite"/>
    </source>
</evidence>
<evidence type="ECO:0000256" key="1">
    <source>
        <dbReference type="SAM" id="Coils"/>
    </source>
</evidence>
<evidence type="ECO:0000313" key="3">
    <source>
        <dbReference type="EMBL" id="KAF0469551.1"/>
    </source>
</evidence>
<evidence type="ECO:0000313" key="4">
    <source>
        <dbReference type="Proteomes" id="UP000439903"/>
    </source>
</evidence>
<organism evidence="3 4">
    <name type="scientific">Gigaspora margarita</name>
    <dbReference type="NCBI Taxonomy" id="4874"/>
    <lineage>
        <taxon>Eukaryota</taxon>
        <taxon>Fungi</taxon>
        <taxon>Fungi incertae sedis</taxon>
        <taxon>Mucoromycota</taxon>
        <taxon>Glomeromycotina</taxon>
        <taxon>Glomeromycetes</taxon>
        <taxon>Diversisporales</taxon>
        <taxon>Gigasporaceae</taxon>
        <taxon>Gigaspora</taxon>
    </lineage>
</organism>
<keyword evidence="4" id="KW-1185">Reference proteome</keyword>
<feature type="coiled-coil region" evidence="1">
    <location>
        <begin position="122"/>
        <end position="149"/>
    </location>
</feature>
<dbReference type="Proteomes" id="UP000439903">
    <property type="component" value="Unassembled WGS sequence"/>
</dbReference>
<accession>A0A8H3XK21</accession>
<dbReference type="OrthoDB" id="2411935at2759"/>
<gene>
    <name evidence="3" type="ORF">F8M41_025530</name>
</gene>
<dbReference type="EMBL" id="WTPW01000918">
    <property type="protein sequence ID" value="KAF0469551.1"/>
    <property type="molecule type" value="Genomic_DNA"/>
</dbReference>
<dbReference type="AlphaFoldDB" id="A0A8H3XK21"/>
<feature type="region of interest" description="Disordered" evidence="2">
    <location>
        <begin position="1"/>
        <end position="25"/>
    </location>
</feature>
<comment type="caution">
    <text evidence="3">The sequence shown here is derived from an EMBL/GenBank/DDBJ whole genome shotgun (WGS) entry which is preliminary data.</text>
</comment>
<name>A0A8H3XK21_GIGMA</name>
<sequence>MPPTRRQTARSSHPRGRGVLRRLMDPTNPSEITNTNTFNTSVNTTIPSALSSVSQQVPDPFAWTATQIGSQIKLCTIHSVVDLKIENGEEFAFITYTDQALEPEWEPVKNLRNAEALIERCRQRQAAQAAQAAQEAQAAQAAQAAQEAQASYISSASKSVKFSRDLTNTREFSKLDAVPMTARTSNPVQLDPKPKPILKAVQKAAEDAPDPMQIDECVSLTELKQWKGPLTKGKNCQFVSNVVIKQIPESYKDEHIFDILKDMDQMCMVNVIPLSYAFQYVIKDGVLQGILSMESDKNPRSRDSFGIEQKWLRTNDLIVVFFLKEHELEKLCLLGIVNSENMCNKLGLNPTLERMILIPYNIPEPKRQQNCMDLSKSPVLGIENMDDIDHFMAEVMIQAESYDDVLPQICANNPKFTIYGNPQHSNHKAIIFCMNALGGKYFPIDAIGDETLDLVLIEVFWLSQLNFMPNLIRLRHMKRCQFLVYGYDIKRLRPIKFESYFIPGGYLAVSTKVITTESQSMERIFGTTQINRGKWSILLNPKIKTHIDKIMGKNYGAFNAKIKSEEIKFFEEDLWKKSQHRHENNEVGTLYWALLMFYRALAINGNPPRHCVLIIHEDEMKLSHSQIPGVEILTLKEFEKKFDQILQIYE</sequence>
<reference evidence="3 4" key="1">
    <citation type="journal article" date="2019" name="Environ. Microbiol.">
        <title>At the nexus of three kingdoms: the genome of the mycorrhizal fungus Gigaspora margarita provides insights into plant, endobacterial and fungal interactions.</title>
        <authorList>
            <person name="Venice F."/>
            <person name="Ghignone S."/>
            <person name="Salvioli di Fossalunga A."/>
            <person name="Amselem J."/>
            <person name="Novero M."/>
            <person name="Xianan X."/>
            <person name="Sedzielewska Toro K."/>
            <person name="Morin E."/>
            <person name="Lipzen A."/>
            <person name="Grigoriev I.V."/>
            <person name="Henrissat B."/>
            <person name="Martin F.M."/>
            <person name="Bonfante P."/>
        </authorList>
    </citation>
    <scope>NUCLEOTIDE SEQUENCE [LARGE SCALE GENOMIC DNA]</scope>
    <source>
        <strain evidence="3 4">BEG34</strain>
    </source>
</reference>
<feature type="compositionally biased region" description="Polar residues" evidence="2">
    <location>
        <begin position="1"/>
        <end position="11"/>
    </location>
</feature>
<protein>
    <submittedName>
        <fullName evidence="3">Uncharacterized protein</fullName>
    </submittedName>
</protein>
<keyword evidence="1" id="KW-0175">Coiled coil</keyword>
<proteinExistence type="predicted"/>